<dbReference type="Gene3D" id="2.40.50.140">
    <property type="entry name" value="Nucleic acid-binding proteins"/>
    <property type="match status" value="1"/>
</dbReference>
<dbReference type="InterPro" id="IPR012340">
    <property type="entry name" value="NA-bd_OB-fold"/>
</dbReference>
<feature type="compositionally biased region" description="Basic and acidic residues" evidence="3">
    <location>
        <begin position="11"/>
        <end position="34"/>
    </location>
</feature>
<dbReference type="PROSITE" id="PS50935">
    <property type="entry name" value="SSB"/>
    <property type="match status" value="1"/>
</dbReference>
<dbReference type="Proteomes" id="UP000664914">
    <property type="component" value="Plasmid pIBU218"/>
</dbReference>
<reference evidence="4" key="1">
    <citation type="submission" date="2020-07" db="EMBL/GenBank/DDBJ databases">
        <authorList>
            <person name="Camacho E."/>
        </authorList>
    </citation>
    <scope>NUCLEOTIDE SEQUENCE</scope>
    <source>
        <strain evidence="4">MPO218</strain>
        <plasmid evidence="4">pIBU218</plasmid>
    </source>
</reference>
<evidence type="ECO:0000256" key="1">
    <source>
        <dbReference type="ARBA" id="ARBA00023125"/>
    </source>
</evidence>
<dbReference type="EMBL" id="CP059320">
    <property type="protein sequence ID" value="QTH24740.1"/>
    <property type="molecule type" value="Genomic_DNA"/>
</dbReference>
<dbReference type="Pfam" id="PF00436">
    <property type="entry name" value="SSB"/>
    <property type="match status" value="1"/>
</dbReference>
<dbReference type="SUPFAM" id="SSF50249">
    <property type="entry name" value="Nucleic acid-binding proteins"/>
    <property type="match status" value="1"/>
</dbReference>
<gene>
    <name evidence="4" type="ORF">HRJ34_28060</name>
</gene>
<keyword evidence="4" id="KW-0614">Plasmid</keyword>
<proteinExistence type="predicted"/>
<name>A0A975D815_9SPHN</name>
<sequence>MIDFSRLGRMTPEERAARDAERQQAEIDADRKRRDEWSEKTVMAQLTDDVELRSTRSGDHVATFRCIEAGSRAFTASYWLPSHSPNSREFLARHFREGATVVFKGYWKQREWRDRDGQPRASREFQAQYVAAGREAY</sequence>
<keyword evidence="1 2" id="KW-0238">DNA-binding</keyword>
<feature type="region of interest" description="Disordered" evidence="3">
    <location>
        <begin position="1"/>
        <end position="34"/>
    </location>
</feature>
<evidence type="ECO:0000313" key="4">
    <source>
        <dbReference type="EMBL" id="QTH24740.1"/>
    </source>
</evidence>
<accession>A0A975D815</accession>
<protein>
    <submittedName>
        <fullName evidence="4">Single-stranded DNA-binding protein</fullName>
    </submittedName>
</protein>
<reference evidence="4" key="2">
    <citation type="submission" date="2021-04" db="EMBL/GenBank/DDBJ databases">
        <title>Isolation and genomic analysis of the ibuprofen-degrading bacterium Sphingomonas strain MPO218.</title>
        <authorList>
            <person name="Aulestia M."/>
            <person name="Flores A."/>
            <person name="Mangas E.L."/>
            <person name="Perez-Pulido A.J."/>
            <person name="Santero E."/>
            <person name="Camacho E.M."/>
        </authorList>
    </citation>
    <scope>NUCLEOTIDE SEQUENCE</scope>
    <source>
        <strain evidence="4">MPO218</strain>
        <plasmid evidence="4">pIBU218</plasmid>
    </source>
</reference>
<evidence type="ECO:0000313" key="5">
    <source>
        <dbReference type="Proteomes" id="UP000664914"/>
    </source>
</evidence>
<dbReference type="InterPro" id="IPR000424">
    <property type="entry name" value="Primosome_PriB/ssb"/>
</dbReference>
<dbReference type="RefSeq" id="WP_208634463.1">
    <property type="nucleotide sequence ID" value="NZ_CP059320.1"/>
</dbReference>
<organism evidence="4 5">
    <name type="scientific">Rhizorhabdus wittichii</name>
    <dbReference type="NCBI Taxonomy" id="160791"/>
    <lineage>
        <taxon>Bacteria</taxon>
        <taxon>Pseudomonadati</taxon>
        <taxon>Pseudomonadota</taxon>
        <taxon>Alphaproteobacteria</taxon>
        <taxon>Sphingomonadales</taxon>
        <taxon>Sphingomonadaceae</taxon>
        <taxon>Rhizorhabdus</taxon>
    </lineage>
</organism>
<geneLocation type="plasmid" evidence="4 5">
    <name>pIBU218</name>
</geneLocation>
<dbReference type="AlphaFoldDB" id="A0A975D815"/>
<dbReference type="GO" id="GO:0003697">
    <property type="term" value="F:single-stranded DNA binding"/>
    <property type="evidence" value="ECO:0007669"/>
    <property type="project" value="InterPro"/>
</dbReference>
<evidence type="ECO:0000256" key="3">
    <source>
        <dbReference type="SAM" id="MobiDB-lite"/>
    </source>
</evidence>
<evidence type="ECO:0000256" key="2">
    <source>
        <dbReference type="PROSITE-ProRule" id="PRU00252"/>
    </source>
</evidence>